<keyword evidence="1" id="KW-0812">Transmembrane</keyword>
<dbReference type="EMBL" id="AOTZ01000005">
    <property type="protein sequence ID" value="EZP76775.1"/>
    <property type="molecule type" value="Genomic_DNA"/>
</dbReference>
<protein>
    <submittedName>
        <fullName evidence="2">Uncharacterized protein</fullName>
    </submittedName>
</protein>
<proteinExistence type="predicted"/>
<dbReference type="Proteomes" id="UP000023566">
    <property type="component" value="Chromosome"/>
</dbReference>
<evidence type="ECO:0000313" key="2">
    <source>
        <dbReference type="EMBL" id="EZP76775.1"/>
    </source>
</evidence>
<sequence length="70" mass="7809">MLSPCPTSMKWTVRNLVAALVPVIGTSKKEQAIIIEDSAFSSLIFFLSSLCVFLDTCSELIIQLFTRKQK</sequence>
<organism evidence="2 3">
    <name type="scientific">Parageobacillus genomosp. 1</name>
    <dbReference type="NCBI Taxonomy" id="1295642"/>
    <lineage>
        <taxon>Bacteria</taxon>
        <taxon>Bacillati</taxon>
        <taxon>Bacillota</taxon>
        <taxon>Bacilli</taxon>
        <taxon>Bacillales</taxon>
        <taxon>Anoxybacillaceae</taxon>
        <taxon>Parageobacillus</taxon>
    </lineage>
</organism>
<dbReference type="AlphaFoldDB" id="A0ABC9VE93"/>
<evidence type="ECO:0000256" key="1">
    <source>
        <dbReference type="SAM" id="Phobius"/>
    </source>
</evidence>
<evidence type="ECO:0000313" key="3">
    <source>
        <dbReference type="Proteomes" id="UP000023566"/>
    </source>
</evidence>
<feature type="transmembrane region" description="Helical" evidence="1">
    <location>
        <begin position="42"/>
        <end position="65"/>
    </location>
</feature>
<gene>
    <name evidence="2" type="ORF">H839_09273</name>
</gene>
<keyword evidence="1" id="KW-1133">Transmembrane helix</keyword>
<keyword evidence="1" id="KW-0472">Membrane</keyword>
<comment type="caution">
    <text evidence="2">The sequence shown here is derived from an EMBL/GenBank/DDBJ whole genome shotgun (WGS) entry which is preliminary data.</text>
</comment>
<reference evidence="2 3" key="1">
    <citation type="journal article" date="2014" name="Appl. Microbiol. Biotechnol.">
        <title>Transformable facultative thermophile Geobacillus stearothermophilus NUB3621 as a host strain for metabolic engineering.</title>
        <authorList>
            <person name="Blanchard K."/>
            <person name="Robic S."/>
            <person name="Matsumura I."/>
        </authorList>
    </citation>
    <scope>NUCLEOTIDE SEQUENCE [LARGE SCALE GENOMIC DNA]</scope>
    <source>
        <strain evidence="2 3">NUB3621</strain>
    </source>
</reference>
<accession>A0ABC9VE93</accession>
<keyword evidence="3" id="KW-1185">Reference proteome</keyword>
<name>A0ABC9VE93_9BACL</name>